<sequence length="80" mass="9261">MVRDGAHQLRSGLVGIAIGYEHILRVIRWIFESFDIAKVTGSDLAEDHSTHRFRSAILNFSIAFIQYRDVRRFPSETRVN</sequence>
<dbReference type="InParanoid" id="A0A369JNR2"/>
<dbReference type="AlphaFoldDB" id="A0A369JNR2"/>
<keyword evidence="2" id="KW-1185">Reference proteome</keyword>
<gene>
    <name evidence="1" type="ORF">Hypma_010348</name>
</gene>
<reference evidence="1" key="1">
    <citation type="submission" date="2018-04" db="EMBL/GenBank/DDBJ databases">
        <title>Whole genome sequencing of Hypsizygus marmoreus.</title>
        <authorList>
            <person name="Choi I.-G."/>
            <person name="Min B."/>
            <person name="Kim J.-G."/>
            <person name="Kim S."/>
            <person name="Oh Y.-L."/>
            <person name="Kong W.-S."/>
            <person name="Park H."/>
            <person name="Jeong J."/>
            <person name="Song E.-S."/>
        </authorList>
    </citation>
    <scope>NUCLEOTIDE SEQUENCE [LARGE SCALE GENOMIC DNA]</scope>
    <source>
        <strain evidence="1">51987-8</strain>
    </source>
</reference>
<accession>A0A369JNR2</accession>
<dbReference type="EMBL" id="LUEZ02000049">
    <property type="protein sequence ID" value="RDB22860.1"/>
    <property type="molecule type" value="Genomic_DNA"/>
</dbReference>
<organism evidence="1 2">
    <name type="scientific">Hypsizygus marmoreus</name>
    <name type="common">White beech mushroom</name>
    <name type="synonym">Agaricus marmoreus</name>
    <dbReference type="NCBI Taxonomy" id="39966"/>
    <lineage>
        <taxon>Eukaryota</taxon>
        <taxon>Fungi</taxon>
        <taxon>Dikarya</taxon>
        <taxon>Basidiomycota</taxon>
        <taxon>Agaricomycotina</taxon>
        <taxon>Agaricomycetes</taxon>
        <taxon>Agaricomycetidae</taxon>
        <taxon>Agaricales</taxon>
        <taxon>Tricholomatineae</taxon>
        <taxon>Lyophyllaceae</taxon>
        <taxon>Hypsizygus</taxon>
    </lineage>
</organism>
<comment type="caution">
    <text evidence="1">The sequence shown here is derived from an EMBL/GenBank/DDBJ whole genome shotgun (WGS) entry which is preliminary data.</text>
</comment>
<evidence type="ECO:0000313" key="2">
    <source>
        <dbReference type="Proteomes" id="UP000076154"/>
    </source>
</evidence>
<proteinExistence type="predicted"/>
<name>A0A369JNR2_HYPMA</name>
<protein>
    <submittedName>
        <fullName evidence="1">Uncharacterized protein</fullName>
    </submittedName>
</protein>
<dbReference type="Proteomes" id="UP000076154">
    <property type="component" value="Unassembled WGS sequence"/>
</dbReference>
<evidence type="ECO:0000313" key="1">
    <source>
        <dbReference type="EMBL" id="RDB22860.1"/>
    </source>
</evidence>